<dbReference type="Proteomes" id="UP001288320">
    <property type="component" value="Unassembled WGS sequence"/>
</dbReference>
<dbReference type="RefSeq" id="WP_159454963.1">
    <property type="nucleotide sequence ID" value="NZ_CAUPFC010000011.1"/>
</dbReference>
<sequence length="328" mass="34612">MRGLTCVGDIVTDFSPIIGTGASKFAFEANVGGTGANCAVAAARLGLDTLLVGCLGDDFMGQYAREVLDGSGVDTSLLNTSYGACTSHNFISLDNGDRSFTFAIQGSAYPELVITDECARQLLRTRMLYISGVNFAHEPLNATSRKLIDTARAAGVPMSIDFNYRLALYGSEENYRSLLLPLLPEFQIVKGSREDFRILFGSDNLKDVAADILARGPKLVVMTADHLGVAYATRSAYGEIPAVYSSVVDTTGAGDTLMGALLAQLDSHGGIEKINDDALRASVEYANVAAGIATQTLGAIPSMPTAADVAELLDELDQLNSCAETKVA</sequence>
<organism evidence="8 11">
    <name type="scientific">Actinotignum timonense</name>
    <dbReference type="NCBI Taxonomy" id="1870995"/>
    <lineage>
        <taxon>Bacteria</taxon>
        <taxon>Bacillati</taxon>
        <taxon>Actinomycetota</taxon>
        <taxon>Actinomycetes</taxon>
        <taxon>Actinomycetales</taxon>
        <taxon>Actinomycetaceae</taxon>
        <taxon>Actinotignum</taxon>
    </lineage>
</organism>
<keyword evidence="3" id="KW-0547">Nucleotide-binding</keyword>
<dbReference type="InterPro" id="IPR002173">
    <property type="entry name" value="Carboh/pur_kinase_PfkB_CS"/>
</dbReference>
<name>A0AAW9HK65_9ACTO</name>
<evidence type="ECO:0000256" key="3">
    <source>
        <dbReference type="ARBA" id="ARBA00022741"/>
    </source>
</evidence>
<keyword evidence="5" id="KW-0067">ATP-binding</keyword>
<reference evidence="8 10" key="1">
    <citation type="submission" date="2023-10" db="EMBL/GenBank/DDBJ databases">
        <title>Whole Genome based description of the genera Actinobaculum and Actinotignum reveals a complex phylogenetic relationship within the species included in the genus Actinotignum.</title>
        <authorList>
            <person name="Jensen C.S."/>
            <person name="Dargis R."/>
            <person name="Kemp M."/>
            <person name="Christensen J.J."/>
        </authorList>
    </citation>
    <scope>NUCLEOTIDE SEQUENCE</scope>
    <source>
        <strain evidence="9 10">SLA_B089</strain>
        <strain evidence="8">SLA_B245</strain>
    </source>
</reference>
<evidence type="ECO:0000313" key="11">
    <source>
        <dbReference type="Proteomes" id="UP001288320"/>
    </source>
</evidence>
<evidence type="ECO:0000256" key="6">
    <source>
        <dbReference type="RuleBase" id="RU003704"/>
    </source>
</evidence>
<evidence type="ECO:0000256" key="2">
    <source>
        <dbReference type="ARBA" id="ARBA00022679"/>
    </source>
</evidence>
<comment type="caution">
    <text evidence="8">The sequence shown here is derived from an EMBL/GenBank/DDBJ whole genome shotgun (WGS) entry which is preliminary data.</text>
</comment>
<evidence type="ECO:0000313" key="9">
    <source>
        <dbReference type="EMBL" id="MDY5146343.1"/>
    </source>
</evidence>
<dbReference type="PROSITE" id="PS00584">
    <property type="entry name" value="PFKB_KINASES_2"/>
    <property type="match status" value="1"/>
</dbReference>
<dbReference type="EMBL" id="JAWNFY010000011">
    <property type="protein sequence ID" value="MDY5146343.1"/>
    <property type="molecule type" value="Genomic_DNA"/>
</dbReference>
<gene>
    <name evidence="8" type="ORF">R6G74_05105</name>
    <name evidence="9" type="ORF">R6P33_04810</name>
</gene>
<protein>
    <submittedName>
        <fullName evidence="8">Carbohydrate kinase</fullName>
        <ecNumber evidence="8">2.7.1.-</ecNumber>
    </submittedName>
</protein>
<dbReference type="GO" id="GO:0006000">
    <property type="term" value="P:fructose metabolic process"/>
    <property type="evidence" value="ECO:0007669"/>
    <property type="project" value="UniProtKB-ARBA"/>
</dbReference>
<dbReference type="GO" id="GO:0005524">
    <property type="term" value="F:ATP binding"/>
    <property type="evidence" value="ECO:0007669"/>
    <property type="project" value="UniProtKB-KW"/>
</dbReference>
<keyword evidence="4 6" id="KW-0418">Kinase</keyword>
<keyword evidence="10" id="KW-1185">Reference proteome</keyword>
<evidence type="ECO:0000313" key="8">
    <source>
        <dbReference type="EMBL" id="MDY5140690.1"/>
    </source>
</evidence>
<dbReference type="GeneID" id="92813695"/>
<dbReference type="EC" id="2.7.1.-" evidence="8"/>
<dbReference type="SUPFAM" id="SSF53613">
    <property type="entry name" value="Ribokinase-like"/>
    <property type="match status" value="1"/>
</dbReference>
<evidence type="ECO:0000256" key="5">
    <source>
        <dbReference type="ARBA" id="ARBA00022840"/>
    </source>
</evidence>
<dbReference type="PRINTS" id="PR00990">
    <property type="entry name" value="RIBOKINASE"/>
</dbReference>
<keyword evidence="2 6" id="KW-0808">Transferase</keyword>
<comment type="similarity">
    <text evidence="1 6">Belongs to the carbohydrate kinase PfkB family.</text>
</comment>
<dbReference type="InterPro" id="IPR011611">
    <property type="entry name" value="PfkB_dom"/>
</dbReference>
<dbReference type="PANTHER" id="PTHR43085">
    <property type="entry name" value="HEXOKINASE FAMILY MEMBER"/>
    <property type="match status" value="1"/>
</dbReference>
<dbReference type="PANTHER" id="PTHR43085:SF1">
    <property type="entry name" value="PSEUDOURIDINE KINASE-RELATED"/>
    <property type="match status" value="1"/>
</dbReference>
<dbReference type="EMBL" id="JAWNFV010000009">
    <property type="protein sequence ID" value="MDY5140690.1"/>
    <property type="molecule type" value="Genomic_DNA"/>
</dbReference>
<dbReference type="GO" id="GO:0008865">
    <property type="term" value="F:fructokinase activity"/>
    <property type="evidence" value="ECO:0007669"/>
    <property type="project" value="UniProtKB-ARBA"/>
</dbReference>
<evidence type="ECO:0000313" key="10">
    <source>
        <dbReference type="Proteomes" id="UP001284901"/>
    </source>
</evidence>
<accession>A0AAW9HK65</accession>
<dbReference type="CDD" id="cd01167">
    <property type="entry name" value="bac_FRK"/>
    <property type="match status" value="1"/>
</dbReference>
<dbReference type="Pfam" id="PF00294">
    <property type="entry name" value="PfkB"/>
    <property type="match status" value="1"/>
</dbReference>
<evidence type="ECO:0000256" key="1">
    <source>
        <dbReference type="ARBA" id="ARBA00010688"/>
    </source>
</evidence>
<dbReference type="InterPro" id="IPR002139">
    <property type="entry name" value="Ribo/fructo_kinase"/>
</dbReference>
<dbReference type="Gene3D" id="3.40.1190.20">
    <property type="match status" value="1"/>
</dbReference>
<evidence type="ECO:0000259" key="7">
    <source>
        <dbReference type="Pfam" id="PF00294"/>
    </source>
</evidence>
<dbReference type="AlphaFoldDB" id="A0AAW9HK65"/>
<evidence type="ECO:0000256" key="4">
    <source>
        <dbReference type="ARBA" id="ARBA00022777"/>
    </source>
</evidence>
<dbReference type="InterPro" id="IPR050306">
    <property type="entry name" value="PfkB_Carbo_kinase"/>
</dbReference>
<dbReference type="InterPro" id="IPR029056">
    <property type="entry name" value="Ribokinase-like"/>
</dbReference>
<dbReference type="Proteomes" id="UP001284901">
    <property type="component" value="Unassembled WGS sequence"/>
</dbReference>
<proteinExistence type="inferred from homology"/>
<feature type="domain" description="Carbohydrate kinase PfkB" evidence="7">
    <location>
        <begin position="3"/>
        <end position="305"/>
    </location>
</feature>